<evidence type="ECO:0000313" key="1">
    <source>
        <dbReference type="EMBL" id="CAJ2647632.1"/>
    </source>
</evidence>
<accession>A0ACB0JR92</accession>
<name>A0ACB0JR92_TRIPR</name>
<dbReference type="Proteomes" id="UP001177021">
    <property type="component" value="Unassembled WGS sequence"/>
</dbReference>
<keyword evidence="2" id="KW-1185">Reference proteome</keyword>
<protein>
    <submittedName>
        <fullName evidence="1">Uncharacterized protein</fullName>
    </submittedName>
</protein>
<evidence type="ECO:0000313" key="2">
    <source>
        <dbReference type="Proteomes" id="UP001177021"/>
    </source>
</evidence>
<organism evidence="1 2">
    <name type="scientific">Trifolium pratense</name>
    <name type="common">Red clover</name>
    <dbReference type="NCBI Taxonomy" id="57577"/>
    <lineage>
        <taxon>Eukaryota</taxon>
        <taxon>Viridiplantae</taxon>
        <taxon>Streptophyta</taxon>
        <taxon>Embryophyta</taxon>
        <taxon>Tracheophyta</taxon>
        <taxon>Spermatophyta</taxon>
        <taxon>Magnoliopsida</taxon>
        <taxon>eudicotyledons</taxon>
        <taxon>Gunneridae</taxon>
        <taxon>Pentapetalae</taxon>
        <taxon>rosids</taxon>
        <taxon>fabids</taxon>
        <taxon>Fabales</taxon>
        <taxon>Fabaceae</taxon>
        <taxon>Papilionoideae</taxon>
        <taxon>50 kb inversion clade</taxon>
        <taxon>NPAAA clade</taxon>
        <taxon>Hologalegina</taxon>
        <taxon>IRL clade</taxon>
        <taxon>Trifolieae</taxon>
        <taxon>Trifolium</taxon>
    </lineage>
</organism>
<dbReference type="EMBL" id="CASHSV030000109">
    <property type="protein sequence ID" value="CAJ2647632.1"/>
    <property type="molecule type" value="Genomic_DNA"/>
</dbReference>
<comment type="caution">
    <text evidence="1">The sequence shown here is derived from an EMBL/GenBank/DDBJ whole genome shotgun (WGS) entry which is preliminary data.</text>
</comment>
<reference evidence="1" key="1">
    <citation type="submission" date="2023-10" db="EMBL/GenBank/DDBJ databases">
        <authorList>
            <person name="Rodriguez Cubillos JULIANA M."/>
            <person name="De Vega J."/>
        </authorList>
    </citation>
    <scope>NUCLEOTIDE SEQUENCE</scope>
</reference>
<sequence length="1452" mass="166184">MSKRMIVDALANMANAIAQDADNRTAERVAQENRTGNEDELRLERFLKNQPSTFAGGYDPEGSQKWLEDVERIFKVMRCTEEQKVVLGTYMLREEADHWWDNASQRLGVGGVVVTWAMFKREFLIKYFPADVKNRKVIEFMELKQGNMSVAEYAVKFQSLCRFAPHYNTVEAEHDKCVKFESGLRPEIKHLIGFSEIRDFPTLVNKSRICDEDGKARANHYKMANEKKGKDGNRWKPYDNKGKRKGESSGKKTAENYDKEKVKCYRCGGFGHKSFECKKNVVCFNCNEEGHKSPECKKPKKNGGKVFALDGGDANVTDNLIRGTCFIHDTPLRAIIDTGATHSFISIWCMKRLNLETTVMSKCMVIETPASDSVTTKLVCVNCPVTVFGRHFGMDLVCIPLSNVDVIFGMNWLEFNRVHINCCTKTVIFPKPDESPKPNLMGSSEVIRSLKEHAEMFVMIASLKLVGESEVSQLPVVCDFPDVFPEDVSDLPPEREVEFSIEVVPGTSPISMAPYRMSASELEQLKKQLEELLEKKFIRPSVSPWGAPVLLVKKKDGSMRLCIDYRQLNKVTIKNKYPLPRIDDLMDQLVGACVFSKIDLRSGYHQIRVKAEDIPKTAFRTRYGHYEYSVMPFGVTNAPGVFMEYMNRIFHPYLDRFVVVFIDDILVYSKTEEEHAEHLRIVLKTLQEKKLYAKLSKCDFWLKKVSFLGHVISSGGISVDPSKIDAVLEWGTPESVFEIRSFLGLAGYYRRFIEGFSKLALPLTQLTRKGRAFVWDDTCEKSFQELKRRLTTAPVLILPKPNEPFVVYCDASLMGLGGVLMQNGQVVAYASRQLKVHEKNYPTHDLELAAVVFVLKIWRHYLYGSRFEVFSDHKSLKYLFDQKELNMRQRRWLEFLKDYDFELSYHPGKANVVADALSRKSLYMSTLMAKELDLIEQFRDLSLVCEITPSTVKLGMLKLTNDFLVEVKNGQKEDLSLVDRLVLINQGKEVDFKVDENGIIRFRERICVPDIPELKKRILEEGHRSGLSIHPGATKMYQDLKKLFWWPSMKKEIAEFVYACLICQKSKVEHQKPSGLLQPMFVPEWKWDSIAMDFVSGLPRTVKGNDSIWVIVDRLTKSAHFIAFKTGTSIPKLAEMYVDQIVRLHGVPSSIVSDRDPRFTSRFWESLQEAVGTKLRMSSAYHPQTDGQSERTIQSLEDLLRACVLENGGSWDSWLSLIEFTYNNSFHASIGMAPFEALYGRRCRTPLCWHESGESVVLGPELVQQTTEKIKMIQEKMKASQSRQKSYHDKKRKNVEFNEGDHVFLRVSPTTGIGRALRSRKLTPRFIGPYQILGRVGKVAYRIALPPSLSNLHNVFHVSQLRKYVPDPTHVIEVDDVQVRENLTVETIPLRIEGRQVKKLRNKEIASVKVVWGGPAGESATWELEDDMKKSYPELFLGNFRGRKSFLRGVEL</sequence>
<proteinExistence type="predicted"/>
<gene>
    <name evidence="1" type="ORF">MILVUS5_LOCUS16114</name>
</gene>